<dbReference type="Pfam" id="PF13628">
    <property type="entry name" value="DUF4142"/>
    <property type="match status" value="1"/>
</dbReference>
<feature type="domain" description="DUF4142" evidence="1">
    <location>
        <begin position="2"/>
        <end position="117"/>
    </location>
</feature>
<organism evidence="2">
    <name type="scientific">bioreactor metagenome</name>
    <dbReference type="NCBI Taxonomy" id="1076179"/>
    <lineage>
        <taxon>unclassified sequences</taxon>
        <taxon>metagenomes</taxon>
        <taxon>ecological metagenomes</taxon>
    </lineage>
</organism>
<reference evidence="2" key="1">
    <citation type="submission" date="2019-08" db="EMBL/GenBank/DDBJ databases">
        <authorList>
            <person name="Kucharzyk K."/>
            <person name="Murdoch R.W."/>
            <person name="Higgins S."/>
            <person name="Loffler F."/>
        </authorList>
    </citation>
    <scope>NUCLEOTIDE SEQUENCE</scope>
</reference>
<comment type="caution">
    <text evidence="2">The sequence shown here is derived from an EMBL/GenBank/DDBJ whole genome shotgun (WGS) entry which is preliminary data.</text>
</comment>
<dbReference type="AlphaFoldDB" id="A0A645ID21"/>
<evidence type="ECO:0000259" key="1">
    <source>
        <dbReference type="Pfam" id="PF13628"/>
    </source>
</evidence>
<dbReference type="InterPro" id="IPR025419">
    <property type="entry name" value="DUF4142"/>
</dbReference>
<dbReference type="Gene3D" id="1.20.1260.10">
    <property type="match status" value="1"/>
</dbReference>
<accession>A0A645ID21</accession>
<gene>
    <name evidence="2" type="ORF">SDC9_196856</name>
</gene>
<dbReference type="InterPro" id="IPR012347">
    <property type="entry name" value="Ferritin-like"/>
</dbReference>
<dbReference type="PANTHER" id="PTHR38593:SF1">
    <property type="entry name" value="BLR2558 PROTEIN"/>
    <property type="match status" value="1"/>
</dbReference>
<proteinExistence type="predicted"/>
<protein>
    <recommendedName>
        <fullName evidence="1">DUF4142 domain-containing protein</fullName>
    </recommendedName>
</protein>
<dbReference type="PANTHER" id="PTHR38593">
    <property type="entry name" value="BLR2558 PROTEIN"/>
    <property type="match status" value="1"/>
</dbReference>
<dbReference type="EMBL" id="VSSQ01112277">
    <property type="protein sequence ID" value="MPN49241.1"/>
    <property type="molecule type" value="Genomic_DNA"/>
</dbReference>
<name>A0A645ID21_9ZZZZ</name>
<sequence length="137" mass="15006">MGEILSERASDPKLREFGRMLVEHHAQGNAKLAALATRKGLTIPEEMTPAQQAKLAQIADLRGDRLDQAMEKQALDSHVRSLRSYKLAAKASDPEVRAFAQDQIPVLEEHLNTVRRLALESTGTRTGTGMGGANDDF</sequence>
<evidence type="ECO:0000313" key="2">
    <source>
        <dbReference type="EMBL" id="MPN49241.1"/>
    </source>
</evidence>